<dbReference type="AlphaFoldDB" id="A0A8H6FZI6"/>
<feature type="region of interest" description="Disordered" evidence="1">
    <location>
        <begin position="316"/>
        <end position="335"/>
    </location>
</feature>
<proteinExistence type="predicted"/>
<reference evidence="2 3" key="1">
    <citation type="journal article" date="2020" name="Genomics">
        <title>Complete, high-quality genomes from long-read metagenomic sequencing of two wolf lichen thalli reveals enigmatic genome architecture.</title>
        <authorList>
            <person name="McKenzie S.K."/>
            <person name="Walston R.F."/>
            <person name="Allen J.L."/>
        </authorList>
    </citation>
    <scope>NUCLEOTIDE SEQUENCE [LARGE SCALE GENOMIC DNA]</scope>
    <source>
        <strain evidence="2">WasteWater2</strain>
    </source>
</reference>
<dbReference type="GO" id="GO:0016279">
    <property type="term" value="F:protein-lysine N-methyltransferase activity"/>
    <property type="evidence" value="ECO:0007669"/>
    <property type="project" value="TreeGrafter"/>
</dbReference>
<dbReference type="OrthoDB" id="42889at2759"/>
<dbReference type="SUPFAM" id="SSF82199">
    <property type="entry name" value="SET domain"/>
    <property type="match status" value="1"/>
</dbReference>
<evidence type="ECO:0000313" key="3">
    <source>
        <dbReference type="Proteomes" id="UP000578531"/>
    </source>
</evidence>
<keyword evidence="3" id="KW-1185">Reference proteome</keyword>
<comment type="caution">
    <text evidence="2">The sequence shown here is derived from an EMBL/GenBank/DDBJ whole genome shotgun (WGS) entry which is preliminary data.</text>
</comment>
<dbReference type="InterPro" id="IPR046341">
    <property type="entry name" value="SET_dom_sf"/>
</dbReference>
<organism evidence="2 3">
    <name type="scientific">Letharia columbiana</name>
    <dbReference type="NCBI Taxonomy" id="112416"/>
    <lineage>
        <taxon>Eukaryota</taxon>
        <taxon>Fungi</taxon>
        <taxon>Dikarya</taxon>
        <taxon>Ascomycota</taxon>
        <taxon>Pezizomycotina</taxon>
        <taxon>Lecanoromycetes</taxon>
        <taxon>OSLEUM clade</taxon>
        <taxon>Lecanoromycetidae</taxon>
        <taxon>Lecanorales</taxon>
        <taxon>Lecanorineae</taxon>
        <taxon>Parmeliaceae</taxon>
        <taxon>Letharia</taxon>
    </lineage>
</organism>
<accession>A0A8H6FZI6</accession>
<dbReference type="RefSeq" id="XP_037167023.1">
    <property type="nucleotide sequence ID" value="XM_037305830.1"/>
</dbReference>
<gene>
    <name evidence="2" type="ORF">HO173_003906</name>
</gene>
<protein>
    <recommendedName>
        <fullName evidence="4">SET domain-containing protein</fullName>
    </recommendedName>
</protein>
<evidence type="ECO:0000256" key="1">
    <source>
        <dbReference type="SAM" id="MobiDB-lite"/>
    </source>
</evidence>
<dbReference type="Proteomes" id="UP000578531">
    <property type="component" value="Unassembled WGS sequence"/>
</dbReference>
<dbReference type="Gene3D" id="3.90.1410.10">
    <property type="entry name" value="set domain protein methyltransferase, domain 1"/>
    <property type="match status" value="1"/>
</dbReference>
<dbReference type="PANTHER" id="PTHR13271">
    <property type="entry name" value="UNCHARACTERIZED PUTATIVE METHYLTRANSFERASE"/>
    <property type="match status" value="1"/>
</dbReference>
<sequence length="686" mass="78269">MGTDFRVWLTASDYCDFSTAKIETSPVDEDFESWLLINGGYLHPSVEIASGDDGNSVRVKQGHVLLPGSMVVSCPHELTISWLGVTQHHFPHVHSTFTPHIATRLFLMKQCLLKEQSPWWPYLNSLPRSFSTPLWYDDNDLIWLRGTNLGKAKELREEAWRQEYESAMQSLFANGSDSEQKRLWTWELYLWAATVMTTRSFSGPASFNRNEGEFVVAGDSVGRCPVLIPGLDLLNHNPSAKVSWIWDANVCALRVDESTSGGCQVWNNYDPKSNEELIMGYGFSLPKNTSDHYSLGFSPAIAAYIKATKARRLARKPTSDAVQSQSTMESDKIQPKLVSEPVRSGSQVLELLEDFNLEEILEQNIHWVRLLDNGNYEFSPQFLEYFSIAVENSREAHMADDDCSASNTHLSDRDFSRNKLHVICAVIMILQKGQRAIREHEKDLPEIPQNNKQVDAARYRDSQLRILDSVVDSMGKFLKSVATPNSSEASDPRVIRLEHILTNSPKSLLKDLRGVLNAGIRTRDPTKIRERGGVDFAFTIWLCGLWIYSRSDPRGEDEIDPKYLRWLHFLKQNYAEPSEESLNHQRPENTVLEERPEWFDPVRSANGDAELDSAFIARSYLDAVQAATEKRPQSVYNDGQITVRRLEWCLNIIKNEGVWCPNLDPREDEEDDDWVLFLEYGDSLRV</sequence>
<dbReference type="EMBL" id="JACCJC010000012">
    <property type="protein sequence ID" value="KAF6237705.1"/>
    <property type="molecule type" value="Genomic_DNA"/>
</dbReference>
<dbReference type="GeneID" id="59285571"/>
<evidence type="ECO:0008006" key="4">
    <source>
        <dbReference type="Google" id="ProtNLM"/>
    </source>
</evidence>
<evidence type="ECO:0000313" key="2">
    <source>
        <dbReference type="EMBL" id="KAF6237705.1"/>
    </source>
</evidence>
<name>A0A8H6FZI6_9LECA</name>
<dbReference type="InterPro" id="IPR050600">
    <property type="entry name" value="SETD3_SETD6_MTase"/>
</dbReference>